<evidence type="ECO:0000256" key="5">
    <source>
        <dbReference type="ARBA" id="ARBA00022801"/>
    </source>
</evidence>
<dbReference type="PATRIC" id="fig|1216932.3.peg.779"/>
<reference evidence="9 10" key="1">
    <citation type="submission" date="2013-11" db="EMBL/GenBank/DDBJ databases">
        <title>Complete genome sequence of Clostridum sp. M2/40.</title>
        <authorList>
            <person name="Wibberg D."/>
            <person name="Puehler A."/>
            <person name="Schlueter A."/>
        </authorList>
    </citation>
    <scope>NUCLEOTIDE SEQUENCE [LARGE SCALE GENOMIC DNA]</scope>
    <source>
        <strain evidence="10">M2/40</strain>
    </source>
</reference>
<dbReference type="GO" id="GO:0008233">
    <property type="term" value="F:peptidase activity"/>
    <property type="evidence" value="ECO:0007669"/>
    <property type="project" value="UniProtKB-UniRule"/>
</dbReference>
<comment type="subcellular location">
    <subcellularLocation>
        <location evidence="8">Cell membrane</location>
        <topology evidence="8">Multi-pass membrane protein</topology>
    </subcellularLocation>
</comment>
<accession>W6RUI3</accession>
<keyword evidence="3 8" id="KW-0645">Protease</keyword>
<dbReference type="InterPro" id="IPR006741">
    <property type="entry name" value="AgrB"/>
</dbReference>
<proteinExistence type="inferred from homology"/>
<dbReference type="SMART" id="SM00793">
    <property type="entry name" value="AgrB"/>
    <property type="match status" value="1"/>
</dbReference>
<evidence type="ECO:0000313" key="9">
    <source>
        <dbReference type="EMBL" id="CDM67958.1"/>
    </source>
</evidence>
<evidence type="ECO:0000256" key="3">
    <source>
        <dbReference type="ARBA" id="ARBA00022670"/>
    </source>
</evidence>
<dbReference type="GO" id="GO:0006508">
    <property type="term" value="P:proteolysis"/>
    <property type="evidence" value="ECO:0007669"/>
    <property type="project" value="UniProtKB-KW"/>
</dbReference>
<dbReference type="EMBL" id="HG917868">
    <property type="protein sequence ID" value="CDM67958.1"/>
    <property type="molecule type" value="Genomic_DNA"/>
</dbReference>
<dbReference type="HOGENOM" id="CLU_098969_2_2_9"/>
<keyword evidence="1 8" id="KW-1003">Cell membrane</keyword>
<feature type="transmembrane region" description="Helical" evidence="8">
    <location>
        <begin position="144"/>
        <end position="163"/>
    </location>
</feature>
<evidence type="ECO:0000313" key="10">
    <source>
        <dbReference type="Proteomes" id="UP000019426"/>
    </source>
</evidence>
<evidence type="ECO:0000256" key="4">
    <source>
        <dbReference type="ARBA" id="ARBA00022692"/>
    </source>
</evidence>
<organism evidence="9 10">
    <name type="scientific">Clostridium bornimense</name>
    <dbReference type="NCBI Taxonomy" id="1216932"/>
    <lineage>
        <taxon>Bacteria</taxon>
        <taxon>Bacillati</taxon>
        <taxon>Bacillota</taxon>
        <taxon>Clostridia</taxon>
        <taxon>Eubacteriales</taxon>
        <taxon>Clostridiaceae</taxon>
        <taxon>Clostridium</taxon>
    </lineage>
</organism>
<feature type="transmembrane region" description="Helical" evidence="8">
    <location>
        <begin position="80"/>
        <end position="98"/>
    </location>
</feature>
<evidence type="ECO:0000256" key="7">
    <source>
        <dbReference type="ARBA" id="ARBA00023136"/>
    </source>
</evidence>
<dbReference type="OrthoDB" id="2360675at2"/>
<sequence>MITYEKIADKISSKIIDTLDDGSMDTEKLSYGILVFFINITKLIILLIGAYFFDVMLEFFIIIFSFAIMRLSNFGLHLKGSLFCTVVSFISFIGSALICKFLHFDIYMIIISYIVLILLTYMYAPADTESNPLCNTKQRKKFKFQSICKLLIFFFISLLFNNYMFVSCIIFGNLISTITILPITYDLFKLSKNNYELYEEYEP</sequence>
<keyword evidence="10" id="KW-1185">Reference proteome</keyword>
<dbReference type="GO" id="GO:0009372">
    <property type="term" value="P:quorum sensing"/>
    <property type="evidence" value="ECO:0007669"/>
    <property type="project" value="UniProtKB-UniRule"/>
</dbReference>
<protein>
    <recommendedName>
        <fullName evidence="8">Putative AgrB-like protein</fullName>
        <ecNumber evidence="8">3.4.-.-</ecNumber>
    </recommendedName>
</protein>
<keyword evidence="4 8" id="KW-0812">Transmembrane</keyword>
<keyword evidence="7 8" id="KW-0472">Membrane</keyword>
<evidence type="ECO:0000256" key="8">
    <source>
        <dbReference type="HAMAP-Rule" id="MF_00784"/>
    </source>
</evidence>
<dbReference type="Proteomes" id="UP000019426">
    <property type="component" value="Chromosome M2/40_rep1"/>
</dbReference>
<dbReference type="GO" id="GO:0005886">
    <property type="term" value="C:plasma membrane"/>
    <property type="evidence" value="ECO:0007669"/>
    <property type="project" value="UniProtKB-SubCell"/>
</dbReference>
<evidence type="ECO:0000256" key="6">
    <source>
        <dbReference type="ARBA" id="ARBA00022989"/>
    </source>
</evidence>
<keyword evidence="6 8" id="KW-1133">Transmembrane helix</keyword>
<dbReference type="EC" id="3.4.-.-" evidence="8"/>
<keyword evidence="2 8" id="KW-0673">Quorum sensing</keyword>
<name>W6RUI3_9CLOT</name>
<comment type="function">
    <text evidence="8">May be involved in the proteolytic processing of a quorum sensing system signal molecule precursor.</text>
</comment>
<evidence type="ECO:0000256" key="1">
    <source>
        <dbReference type="ARBA" id="ARBA00022475"/>
    </source>
</evidence>
<comment type="similarity">
    <text evidence="8">Belongs to the AgrB family.</text>
</comment>
<gene>
    <name evidence="9" type="ORF">CM240_0793</name>
</gene>
<dbReference type="eggNOG" id="COG4512">
    <property type="taxonomic scope" value="Bacteria"/>
</dbReference>
<keyword evidence="5 8" id="KW-0378">Hydrolase</keyword>
<feature type="transmembrane region" description="Helical" evidence="8">
    <location>
        <begin position="43"/>
        <end position="68"/>
    </location>
</feature>
<dbReference type="RefSeq" id="WP_051483674.1">
    <property type="nucleotide sequence ID" value="NZ_HG917868.1"/>
</dbReference>
<dbReference type="Pfam" id="PF04647">
    <property type="entry name" value="AgrB"/>
    <property type="match status" value="1"/>
</dbReference>
<dbReference type="HAMAP" id="MF_00784">
    <property type="entry name" value="AgrB"/>
    <property type="match status" value="1"/>
</dbReference>
<dbReference type="AlphaFoldDB" id="W6RUI3"/>
<dbReference type="KEGG" id="clt:CM240_0793"/>
<dbReference type="STRING" id="1216932.CM240_0793"/>
<evidence type="ECO:0000256" key="2">
    <source>
        <dbReference type="ARBA" id="ARBA00022654"/>
    </source>
</evidence>
<feature type="transmembrane region" description="Helical" evidence="8">
    <location>
        <begin position="104"/>
        <end position="124"/>
    </location>
</feature>